<dbReference type="Gene3D" id="1.20.1250.20">
    <property type="entry name" value="MFS general substrate transporter like domains"/>
    <property type="match status" value="1"/>
</dbReference>
<keyword evidence="1" id="KW-0472">Membrane</keyword>
<dbReference type="SUPFAM" id="SSF103473">
    <property type="entry name" value="MFS general substrate transporter"/>
    <property type="match status" value="1"/>
</dbReference>
<keyword evidence="3" id="KW-1185">Reference proteome</keyword>
<dbReference type="EMBL" id="CP104067">
    <property type="protein sequence ID" value="WAH41361.1"/>
    <property type="molecule type" value="Genomic_DNA"/>
</dbReference>
<dbReference type="RefSeq" id="WP_268005274.1">
    <property type="nucleotide sequence ID" value="NZ_BSUT01000001.1"/>
</dbReference>
<organism evidence="2 3">
    <name type="scientific">Alicyclobacillus fastidiosus</name>
    <dbReference type="NCBI Taxonomy" id="392011"/>
    <lineage>
        <taxon>Bacteria</taxon>
        <taxon>Bacillati</taxon>
        <taxon>Bacillota</taxon>
        <taxon>Bacilli</taxon>
        <taxon>Bacillales</taxon>
        <taxon>Alicyclobacillaceae</taxon>
        <taxon>Alicyclobacillus</taxon>
    </lineage>
</organism>
<name>A0ABY6ZGM2_9BACL</name>
<accession>A0ABY6ZGM2</accession>
<dbReference type="InterPro" id="IPR036259">
    <property type="entry name" value="MFS_trans_sf"/>
</dbReference>
<evidence type="ECO:0000313" key="3">
    <source>
        <dbReference type="Proteomes" id="UP001164761"/>
    </source>
</evidence>
<reference evidence="2" key="1">
    <citation type="submission" date="2022-08" db="EMBL/GenBank/DDBJ databases">
        <title>Alicyclobacillus fastidiosus DSM 17978, complete genome.</title>
        <authorList>
            <person name="Wang Q."/>
            <person name="Cai R."/>
            <person name="Wang Z."/>
        </authorList>
    </citation>
    <scope>NUCLEOTIDE SEQUENCE</scope>
    <source>
        <strain evidence="2">DSM 17978</strain>
    </source>
</reference>
<evidence type="ECO:0008006" key="4">
    <source>
        <dbReference type="Google" id="ProtNLM"/>
    </source>
</evidence>
<keyword evidence="1" id="KW-1133">Transmembrane helix</keyword>
<feature type="transmembrane region" description="Helical" evidence="1">
    <location>
        <begin position="7"/>
        <end position="27"/>
    </location>
</feature>
<protein>
    <recommendedName>
        <fullName evidence="4">MFS transporter</fullName>
    </recommendedName>
</protein>
<feature type="transmembrane region" description="Helical" evidence="1">
    <location>
        <begin position="47"/>
        <end position="68"/>
    </location>
</feature>
<gene>
    <name evidence="2" type="ORF">NZD89_24435</name>
</gene>
<sequence>MRWRISLAFFASGLAVFAILYTVQPLFPVFVQQFHVTPAMASLSLSLSTISMAFSLPIIGAISGYIWAQ</sequence>
<proteinExistence type="predicted"/>
<keyword evidence="1" id="KW-0812">Transmembrane</keyword>
<dbReference type="Proteomes" id="UP001164761">
    <property type="component" value="Chromosome"/>
</dbReference>
<evidence type="ECO:0000256" key="1">
    <source>
        <dbReference type="SAM" id="Phobius"/>
    </source>
</evidence>
<evidence type="ECO:0000313" key="2">
    <source>
        <dbReference type="EMBL" id="WAH41361.1"/>
    </source>
</evidence>